<dbReference type="HOGENOM" id="CLU_103526_4_0_12"/>
<organism evidence="7 8">
    <name type="scientific">Leptonema illini DSM 21528</name>
    <dbReference type="NCBI Taxonomy" id="929563"/>
    <lineage>
        <taxon>Bacteria</taxon>
        <taxon>Pseudomonadati</taxon>
        <taxon>Spirochaetota</taxon>
        <taxon>Spirochaetia</taxon>
        <taxon>Leptospirales</taxon>
        <taxon>Leptospiraceae</taxon>
        <taxon>Leptonema</taxon>
    </lineage>
</organism>
<dbReference type="STRING" id="183.GCA_002009735_01057"/>
<evidence type="ECO:0000313" key="8">
    <source>
        <dbReference type="Proteomes" id="UP000005737"/>
    </source>
</evidence>
<reference evidence="7 8" key="1">
    <citation type="submission" date="2011-10" db="EMBL/GenBank/DDBJ databases">
        <title>The Improved High-Quality Draft genome of Leptonema illini DSM 21528.</title>
        <authorList>
            <consortium name="US DOE Joint Genome Institute (JGI-PGF)"/>
            <person name="Lucas S."/>
            <person name="Copeland A."/>
            <person name="Lapidus A."/>
            <person name="Glavina del Rio T."/>
            <person name="Dalin E."/>
            <person name="Tice H."/>
            <person name="Bruce D."/>
            <person name="Goodwin L."/>
            <person name="Pitluck S."/>
            <person name="Peters L."/>
            <person name="Mikhailova N."/>
            <person name="Held B."/>
            <person name="Kyrpides N."/>
            <person name="Mavromatis K."/>
            <person name="Ivanova N."/>
            <person name="Markowitz V."/>
            <person name="Cheng J.-F."/>
            <person name="Hugenholtz P."/>
            <person name="Woyke T."/>
            <person name="Wu D."/>
            <person name="Gronow S."/>
            <person name="Wellnitz S."/>
            <person name="Brambilla E.-M."/>
            <person name="Klenk H.-P."/>
            <person name="Eisen J.A."/>
        </authorList>
    </citation>
    <scope>NUCLEOTIDE SEQUENCE [LARGE SCALE GENOMIC DNA]</scope>
    <source>
        <strain evidence="7 8">DSM 21528</strain>
    </source>
</reference>
<dbReference type="InterPro" id="IPR012292">
    <property type="entry name" value="Globin/Proto"/>
</dbReference>
<evidence type="ECO:0000256" key="3">
    <source>
        <dbReference type="ARBA" id="ARBA00022723"/>
    </source>
</evidence>
<dbReference type="GO" id="GO:0019825">
    <property type="term" value="F:oxygen binding"/>
    <property type="evidence" value="ECO:0007669"/>
    <property type="project" value="InterPro"/>
</dbReference>
<feature type="region of interest" description="Disordered" evidence="6">
    <location>
        <begin position="1"/>
        <end position="31"/>
    </location>
</feature>
<protein>
    <submittedName>
        <fullName evidence="7">Globin</fullName>
    </submittedName>
</protein>
<sequence length="202" mass="23072">MQPDRSPAESAPTRKSVRSNADFMTEDQDSQRHLAHKPLYLMQRSIDIAEARKIPTYIMRDFHTPSSGPPAGNPPGPHILQKIGEEGVRQLLRLHYNHLLKSSIAHMFPTEPDAVEFAAQKNADFFIQLMGGTPHFSTKHGPPRMRARHMPFEITDRAKDVWLDCFFRAMDDLPFPEEDREEFKAFLVSFAGWMVNSAKDSV</sequence>
<keyword evidence="2" id="KW-0349">Heme</keyword>
<dbReference type="SUPFAM" id="SSF46458">
    <property type="entry name" value="Globin-like"/>
    <property type="match status" value="1"/>
</dbReference>
<evidence type="ECO:0000256" key="6">
    <source>
        <dbReference type="SAM" id="MobiDB-lite"/>
    </source>
</evidence>
<name>H2CEX1_9LEPT</name>
<dbReference type="GO" id="GO:0046872">
    <property type="term" value="F:metal ion binding"/>
    <property type="evidence" value="ECO:0007669"/>
    <property type="project" value="UniProtKB-KW"/>
</dbReference>
<dbReference type="InterPro" id="IPR001486">
    <property type="entry name" value="Hemoglobin_trunc"/>
</dbReference>
<dbReference type="EMBL" id="JH597773">
    <property type="protein sequence ID" value="EHQ07735.1"/>
    <property type="molecule type" value="Genomic_DNA"/>
</dbReference>
<dbReference type="Gene3D" id="1.10.490.10">
    <property type="entry name" value="Globins"/>
    <property type="match status" value="1"/>
</dbReference>
<evidence type="ECO:0000256" key="5">
    <source>
        <dbReference type="ARBA" id="ARBA00034496"/>
    </source>
</evidence>
<dbReference type="InterPro" id="IPR009050">
    <property type="entry name" value="Globin-like_sf"/>
</dbReference>
<keyword evidence="8" id="KW-1185">Reference proteome</keyword>
<gene>
    <name evidence="7" type="ORF">Lepil_3071</name>
</gene>
<evidence type="ECO:0000313" key="7">
    <source>
        <dbReference type="EMBL" id="EHQ07735.1"/>
    </source>
</evidence>
<dbReference type="AlphaFoldDB" id="H2CEX1"/>
<evidence type="ECO:0000256" key="1">
    <source>
        <dbReference type="ARBA" id="ARBA00022448"/>
    </source>
</evidence>
<keyword evidence="4" id="KW-0408">Iron</keyword>
<proteinExistence type="inferred from homology"/>
<evidence type="ECO:0000256" key="4">
    <source>
        <dbReference type="ARBA" id="ARBA00023004"/>
    </source>
</evidence>
<accession>H2CEX1</accession>
<dbReference type="GO" id="GO:0005344">
    <property type="term" value="F:oxygen carrier activity"/>
    <property type="evidence" value="ECO:0007669"/>
    <property type="project" value="InterPro"/>
</dbReference>
<dbReference type="CDD" id="cd14774">
    <property type="entry name" value="TrHb2_HGbIV-like_O"/>
    <property type="match status" value="1"/>
</dbReference>
<evidence type="ECO:0000256" key="2">
    <source>
        <dbReference type="ARBA" id="ARBA00022617"/>
    </source>
</evidence>
<dbReference type="PANTHER" id="PTHR47366">
    <property type="entry name" value="TWO-ON-TWO HEMOGLOBIN-3"/>
    <property type="match status" value="1"/>
</dbReference>
<comment type="similarity">
    <text evidence="5">Belongs to the truncated hemoglobin family. Group II subfamily.</text>
</comment>
<keyword evidence="1" id="KW-0813">Transport</keyword>
<dbReference type="InterPro" id="IPR044203">
    <property type="entry name" value="GlbO/GLB3-like"/>
</dbReference>
<dbReference type="PANTHER" id="PTHR47366:SF1">
    <property type="entry name" value="TWO-ON-TWO HEMOGLOBIN-3"/>
    <property type="match status" value="1"/>
</dbReference>
<dbReference type="GO" id="GO:0020037">
    <property type="term" value="F:heme binding"/>
    <property type="evidence" value="ECO:0007669"/>
    <property type="project" value="InterPro"/>
</dbReference>
<dbReference type="Proteomes" id="UP000005737">
    <property type="component" value="Unassembled WGS sequence"/>
</dbReference>
<dbReference type="Pfam" id="PF01152">
    <property type="entry name" value="Bac_globin"/>
    <property type="match status" value="1"/>
</dbReference>
<keyword evidence="3" id="KW-0479">Metal-binding</keyword>